<gene>
    <name evidence="1" type="ORF">CAMGR0001_1951</name>
</gene>
<organism evidence="1 2">
    <name type="scientific">Campylobacter gracilis RM3268</name>
    <dbReference type="NCBI Taxonomy" id="553220"/>
    <lineage>
        <taxon>Bacteria</taxon>
        <taxon>Pseudomonadati</taxon>
        <taxon>Campylobacterota</taxon>
        <taxon>Epsilonproteobacteria</taxon>
        <taxon>Campylobacterales</taxon>
        <taxon>Campylobacteraceae</taxon>
        <taxon>Campylobacter</taxon>
    </lineage>
</organism>
<dbReference type="Proteomes" id="UP000005709">
    <property type="component" value="Unassembled WGS sequence"/>
</dbReference>
<sequence length="43" mass="4967">MPSPAARTITETSFIFTLKFQKSDNFNTFKINKNLNLCRADEI</sequence>
<protein>
    <submittedName>
        <fullName evidence="1">Uncharacterized protein</fullName>
    </submittedName>
</protein>
<proteinExistence type="predicted"/>
<comment type="caution">
    <text evidence="1">The sequence shown here is derived from an EMBL/GenBank/DDBJ whole genome shotgun (WGS) entry which is preliminary data.</text>
</comment>
<evidence type="ECO:0000313" key="2">
    <source>
        <dbReference type="Proteomes" id="UP000005709"/>
    </source>
</evidence>
<evidence type="ECO:0000313" key="1">
    <source>
        <dbReference type="EMBL" id="EEV16254.1"/>
    </source>
</evidence>
<keyword evidence="2" id="KW-1185">Reference proteome</keyword>
<reference evidence="1 2" key="1">
    <citation type="submission" date="2009-07" db="EMBL/GenBank/DDBJ databases">
        <authorList>
            <person name="Madupu R."/>
            <person name="Sebastian Y."/>
            <person name="Durkin A.S."/>
            <person name="Torralba M."/>
            <person name="Methe B."/>
            <person name="Sutton G.G."/>
            <person name="Strausberg R.L."/>
            <person name="Nelson K.E."/>
        </authorList>
    </citation>
    <scope>NUCLEOTIDE SEQUENCE [LARGE SCALE GENOMIC DNA]</scope>
    <source>
        <strain evidence="1 2">RM3268</strain>
    </source>
</reference>
<accession>C8PLE2</accession>
<dbReference type="EMBL" id="ACYG01000032">
    <property type="protein sequence ID" value="EEV16254.1"/>
    <property type="molecule type" value="Genomic_DNA"/>
</dbReference>
<dbReference type="AlphaFoldDB" id="C8PLE2"/>
<name>C8PLE2_9BACT</name>